<gene>
    <name evidence="1" type="ORF">LOK49_LG08G02315</name>
</gene>
<name>A0ACC0GT18_9ERIC</name>
<keyword evidence="2" id="KW-1185">Reference proteome</keyword>
<sequence>MDVDNTKIGVPDCKIDDDDGEGIFQIQEAQSQIPPGSMASIGPLFFRTTRQRTSDEIIKHYEESLGYLIEDLWSSSVHLYSFLVDVKVVELYL</sequence>
<protein>
    <submittedName>
        <fullName evidence="1">Uncharacterized protein</fullName>
    </submittedName>
</protein>
<proteinExistence type="predicted"/>
<evidence type="ECO:0000313" key="1">
    <source>
        <dbReference type="EMBL" id="KAI8003844.1"/>
    </source>
</evidence>
<reference evidence="1 2" key="1">
    <citation type="journal article" date="2022" name="Plant J.">
        <title>Chromosome-level genome of Camellia lanceoleosa provides a valuable resource for understanding genome evolution and self-incompatibility.</title>
        <authorList>
            <person name="Gong W."/>
            <person name="Xiao S."/>
            <person name="Wang L."/>
            <person name="Liao Z."/>
            <person name="Chang Y."/>
            <person name="Mo W."/>
            <person name="Hu G."/>
            <person name="Li W."/>
            <person name="Zhao G."/>
            <person name="Zhu H."/>
            <person name="Hu X."/>
            <person name="Ji K."/>
            <person name="Xiang X."/>
            <person name="Song Q."/>
            <person name="Yuan D."/>
            <person name="Jin S."/>
            <person name="Zhang L."/>
        </authorList>
    </citation>
    <scope>NUCLEOTIDE SEQUENCE [LARGE SCALE GENOMIC DNA]</scope>
    <source>
        <strain evidence="1">SQ_2022a</strain>
    </source>
</reference>
<evidence type="ECO:0000313" key="2">
    <source>
        <dbReference type="Proteomes" id="UP001060215"/>
    </source>
</evidence>
<accession>A0ACC0GT18</accession>
<comment type="caution">
    <text evidence="1">The sequence shown here is derived from an EMBL/GenBank/DDBJ whole genome shotgun (WGS) entry which is preliminary data.</text>
</comment>
<organism evidence="1 2">
    <name type="scientific">Camellia lanceoleosa</name>
    <dbReference type="NCBI Taxonomy" id="1840588"/>
    <lineage>
        <taxon>Eukaryota</taxon>
        <taxon>Viridiplantae</taxon>
        <taxon>Streptophyta</taxon>
        <taxon>Embryophyta</taxon>
        <taxon>Tracheophyta</taxon>
        <taxon>Spermatophyta</taxon>
        <taxon>Magnoliopsida</taxon>
        <taxon>eudicotyledons</taxon>
        <taxon>Gunneridae</taxon>
        <taxon>Pentapetalae</taxon>
        <taxon>asterids</taxon>
        <taxon>Ericales</taxon>
        <taxon>Theaceae</taxon>
        <taxon>Camellia</taxon>
    </lineage>
</organism>
<dbReference type="EMBL" id="CM045766">
    <property type="protein sequence ID" value="KAI8003844.1"/>
    <property type="molecule type" value="Genomic_DNA"/>
</dbReference>
<dbReference type="Proteomes" id="UP001060215">
    <property type="component" value="Chromosome 9"/>
</dbReference>